<proteinExistence type="predicted"/>
<evidence type="ECO:0000313" key="3">
    <source>
        <dbReference type="EMBL" id="OGF93137.1"/>
    </source>
</evidence>
<sequence>MTDNQAVPQSLWPRHVSWLTIIFALLAIISFIAISSPDVRRYAVLPMETGVSGVPTQEKAGSNIYYPNPYPNPNVPVNDTREFLKVYYSAFMRTRDVQGLTRRVETTIRGYGGRIDQESSSPQYGYVNFALPQSKYDAFRTELEGFVDSRFLTVNISSQNLLSQKVSIEEQQKQADAALSDYKAARQKIVNAHASAVQALQSKIDADLKQLATLRAEIQTPQILAQIQAVSDELSSLKNQLANENASYAAQLKNADQNIKYGEDWKKAVETQDQALLDNVATVAGTVSLRWISLWETALLYLPGYWIPFIFAALAFLSFLRDRRRFGTV</sequence>
<name>A0A1F5XYU3_9BACT</name>
<feature type="transmembrane region" description="Helical" evidence="2">
    <location>
        <begin position="16"/>
        <end position="34"/>
    </location>
</feature>
<keyword evidence="2" id="KW-0472">Membrane</keyword>
<dbReference type="STRING" id="1798364.A3G54_03160"/>
<protein>
    <recommendedName>
        <fullName evidence="5">DUF4349 domain-containing protein</fullName>
    </recommendedName>
</protein>
<feature type="transmembrane region" description="Helical" evidence="2">
    <location>
        <begin position="275"/>
        <end position="292"/>
    </location>
</feature>
<dbReference type="AlphaFoldDB" id="A0A1F5XYU3"/>
<evidence type="ECO:0008006" key="5">
    <source>
        <dbReference type="Google" id="ProtNLM"/>
    </source>
</evidence>
<feature type="transmembrane region" description="Helical" evidence="2">
    <location>
        <begin position="298"/>
        <end position="320"/>
    </location>
</feature>
<feature type="coiled-coil region" evidence="1">
    <location>
        <begin position="168"/>
        <end position="258"/>
    </location>
</feature>
<keyword evidence="2" id="KW-1133">Transmembrane helix</keyword>
<keyword evidence="2" id="KW-0812">Transmembrane</keyword>
<dbReference type="Proteomes" id="UP000178894">
    <property type="component" value="Unassembled WGS sequence"/>
</dbReference>
<dbReference type="EMBL" id="MFIQ01000028">
    <property type="protein sequence ID" value="OGF93137.1"/>
    <property type="molecule type" value="Genomic_DNA"/>
</dbReference>
<reference evidence="3 4" key="1">
    <citation type="journal article" date="2016" name="Nat. Commun.">
        <title>Thousands of microbial genomes shed light on interconnected biogeochemical processes in an aquifer system.</title>
        <authorList>
            <person name="Anantharaman K."/>
            <person name="Brown C.T."/>
            <person name="Hug L.A."/>
            <person name="Sharon I."/>
            <person name="Castelle C.J."/>
            <person name="Probst A.J."/>
            <person name="Thomas B.C."/>
            <person name="Singh A."/>
            <person name="Wilkins M.J."/>
            <person name="Karaoz U."/>
            <person name="Brodie E.L."/>
            <person name="Williams K.H."/>
            <person name="Hubbard S.S."/>
            <person name="Banfield J.F."/>
        </authorList>
    </citation>
    <scope>NUCLEOTIDE SEQUENCE [LARGE SCALE GENOMIC DNA]</scope>
</reference>
<comment type="caution">
    <text evidence="3">The sequence shown here is derived from an EMBL/GenBank/DDBJ whole genome shotgun (WGS) entry which is preliminary data.</text>
</comment>
<gene>
    <name evidence="3" type="ORF">A3G54_03160</name>
</gene>
<evidence type="ECO:0000256" key="2">
    <source>
        <dbReference type="SAM" id="Phobius"/>
    </source>
</evidence>
<keyword evidence="1" id="KW-0175">Coiled coil</keyword>
<evidence type="ECO:0000256" key="1">
    <source>
        <dbReference type="SAM" id="Coils"/>
    </source>
</evidence>
<evidence type="ECO:0000313" key="4">
    <source>
        <dbReference type="Proteomes" id="UP000178894"/>
    </source>
</evidence>
<organism evidence="3 4">
    <name type="scientific">Candidatus Giovannonibacteria bacterium RIFCSPLOWO2_12_FULL_44_15</name>
    <dbReference type="NCBI Taxonomy" id="1798364"/>
    <lineage>
        <taxon>Bacteria</taxon>
        <taxon>Candidatus Giovannoniibacteriota</taxon>
    </lineage>
</organism>
<accession>A0A1F5XYU3</accession>